<name>A0A151PAH9_ALLMI</name>
<dbReference type="AlphaFoldDB" id="A0A151PAH9"/>
<dbReference type="EMBL" id="AKHW03000533">
    <property type="protein sequence ID" value="KYO46101.1"/>
    <property type="molecule type" value="Genomic_DNA"/>
</dbReference>
<proteinExistence type="predicted"/>
<gene>
    <name evidence="1" type="primary">CCDC110-1</name>
    <name evidence="1" type="ORF">Y1Q_0021669</name>
</gene>
<comment type="caution">
    <text evidence="1">The sequence shown here is derived from an EMBL/GenBank/DDBJ whole genome shotgun (WGS) entry which is preliminary data.</text>
</comment>
<evidence type="ECO:0000313" key="2">
    <source>
        <dbReference type="Proteomes" id="UP000050525"/>
    </source>
</evidence>
<dbReference type="Proteomes" id="UP000050525">
    <property type="component" value="Unassembled WGS sequence"/>
</dbReference>
<sequence>MWKLPPIRPPLPVPPLHAPLEGHGGNRSSKPATISIKILQQQLDLFQALWQHTLENINMVQSEISEITNKSVIDATTSQGSSEKFLMTNSPAKTLFTESTITVFYEGISVGSETLHQSAPGSKF</sequence>
<evidence type="ECO:0000313" key="1">
    <source>
        <dbReference type="EMBL" id="KYO46101.1"/>
    </source>
</evidence>
<reference evidence="1 2" key="1">
    <citation type="journal article" date="2012" name="Genome Biol.">
        <title>Sequencing three crocodilian genomes to illuminate the evolution of archosaurs and amniotes.</title>
        <authorList>
            <person name="St John J.A."/>
            <person name="Braun E.L."/>
            <person name="Isberg S.R."/>
            <person name="Miles L.G."/>
            <person name="Chong A.Y."/>
            <person name="Gongora J."/>
            <person name="Dalzell P."/>
            <person name="Moran C."/>
            <person name="Bed'hom B."/>
            <person name="Abzhanov A."/>
            <person name="Burgess S.C."/>
            <person name="Cooksey A.M."/>
            <person name="Castoe T.A."/>
            <person name="Crawford N.G."/>
            <person name="Densmore L.D."/>
            <person name="Drew J.C."/>
            <person name="Edwards S.V."/>
            <person name="Faircloth B.C."/>
            <person name="Fujita M.K."/>
            <person name="Greenwold M.J."/>
            <person name="Hoffmann F.G."/>
            <person name="Howard J.M."/>
            <person name="Iguchi T."/>
            <person name="Janes D.E."/>
            <person name="Khan S.Y."/>
            <person name="Kohno S."/>
            <person name="de Koning A.J."/>
            <person name="Lance S.L."/>
            <person name="McCarthy F.M."/>
            <person name="McCormack J.E."/>
            <person name="Merchant M.E."/>
            <person name="Peterson D.G."/>
            <person name="Pollock D.D."/>
            <person name="Pourmand N."/>
            <person name="Raney B.J."/>
            <person name="Roessler K.A."/>
            <person name="Sanford J.R."/>
            <person name="Sawyer R.H."/>
            <person name="Schmidt C.J."/>
            <person name="Triplett E.W."/>
            <person name="Tuberville T.D."/>
            <person name="Venegas-Anaya M."/>
            <person name="Howard J.T."/>
            <person name="Jarvis E.D."/>
            <person name="Guillette L.J.Jr."/>
            <person name="Glenn T.C."/>
            <person name="Green R.E."/>
            <person name="Ray D.A."/>
        </authorList>
    </citation>
    <scope>NUCLEOTIDE SEQUENCE [LARGE SCALE GENOMIC DNA]</scope>
    <source>
        <strain evidence="1">KSC_2009_1</strain>
    </source>
</reference>
<keyword evidence="2" id="KW-1185">Reference proteome</keyword>
<organism evidence="1 2">
    <name type="scientific">Alligator mississippiensis</name>
    <name type="common">American alligator</name>
    <dbReference type="NCBI Taxonomy" id="8496"/>
    <lineage>
        <taxon>Eukaryota</taxon>
        <taxon>Metazoa</taxon>
        <taxon>Chordata</taxon>
        <taxon>Craniata</taxon>
        <taxon>Vertebrata</taxon>
        <taxon>Euteleostomi</taxon>
        <taxon>Archelosauria</taxon>
        <taxon>Archosauria</taxon>
        <taxon>Crocodylia</taxon>
        <taxon>Alligatoridae</taxon>
        <taxon>Alligatorinae</taxon>
        <taxon>Alligator</taxon>
    </lineage>
</organism>
<protein>
    <submittedName>
        <fullName evidence="1">Coiled-coil domain-containing protein 110 isoform B</fullName>
    </submittedName>
</protein>
<accession>A0A151PAH9</accession>